<comment type="subcellular location">
    <subcellularLocation>
        <location evidence="1">Cell membrane</location>
        <topology evidence="1">Multi-pass membrane protein</topology>
    </subcellularLocation>
</comment>
<keyword evidence="4 6" id="KW-1133">Transmembrane helix</keyword>
<evidence type="ECO:0000256" key="4">
    <source>
        <dbReference type="ARBA" id="ARBA00022989"/>
    </source>
</evidence>
<dbReference type="Proteomes" id="UP001589758">
    <property type="component" value="Unassembled WGS sequence"/>
</dbReference>
<keyword evidence="2" id="KW-1003">Cell membrane</keyword>
<keyword evidence="8" id="KW-1185">Reference proteome</keyword>
<protein>
    <submittedName>
        <fullName evidence="7">ATP synthase subunit I</fullName>
    </submittedName>
</protein>
<feature type="transmembrane region" description="Helical" evidence="6">
    <location>
        <begin position="33"/>
        <end position="54"/>
    </location>
</feature>
<feature type="transmembrane region" description="Helical" evidence="6">
    <location>
        <begin position="7"/>
        <end position="27"/>
    </location>
</feature>
<organism evidence="7 8">
    <name type="scientific">Thorsellia kenyensis</name>
    <dbReference type="NCBI Taxonomy" id="1549888"/>
    <lineage>
        <taxon>Bacteria</taxon>
        <taxon>Pseudomonadati</taxon>
        <taxon>Pseudomonadota</taxon>
        <taxon>Gammaproteobacteria</taxon>
        <taxon>Enterobacterales</taxon>
        <taxon>Thorselliaceae</taxon>
        <taxon>Thorsellia</taxon>
    </lineage>
</organism>
<dbReference type="Pfam" id="PF03899">
    <property type="entry name" value="ATP-synt_I"/>
    <property type="match status" value="1"/>
</dbReference>
<evidence type="ECO:0000313" key="7">
    <source>
        <dbReference type="EMBL" id="MFC0180652.1"/>
    </source>
</evidence>
<feature type="transmembrane region" description="Helical" evidence="6">
    <location>
        <begin position="66"/>
        <end position="90"/>
    </location>
</feature>
<dbReference type="InterPro" id="IPR005598">
    <property type="entry name" value="ATP_synth_I"/>
</dbReference>
<sequence>MVKPFVLKEVGINFLLSFLVSCVVFFFDINSAWALLLGALAYNLPNGLNILIGWGYDKQQYMFKGIALNLFFAMMFKYIIVIFIFVLSISYLKLPFFPLMSGYFLGLIFQVGYSLFVT</sequence>
<proteinExistence type="predicted"/>
<evidence type="ECO:0000256" key="6">
    <source>
        <dbReference type="SAM" id="Phobius"/>
    </source>
</evidence>
<name>A0ABV6CCE5_9GAMM</name>
<keyword evidence="3 6" id="KW-0812">Transmembrane</keyword>
<gene>
    <name evidence="7" type="ORF">ACFFIT_11275</name>
</gene>
<dbReference type="PROSITE" id="PS51257">
    <property type="entry name" value="PROKAR_LIPOPROTEIN"/>
    <property type="match status" value="1"/>
</dbReference>
<keyword evidence="5 6" id="KW-0472">Membrane</keyword>
<dbReference type="RefSeq" id="WP_385877775.1">
    <property type="nucleotide sequence ID" value="NZ_JBHLXE010000108.1"/>
</dbReference>
<comment type="caution">
    <text evidence="7">The sequence shown here is derived from an EMBL/GenBank/DDBJ whole genome shotgun (WGS) entry which is preliminary data.</text>
</comment>
<feature type="transmembrane region" description="Helical" evidence="6">
    <location>
        <begin position="96"/>
        <end position="116"/>
    </location>
</feature>
<dbReference type="EMBL" id="JBHLXE010000108">
    <property type="protein sequence ID" value="MFC0180652.1"/>
    <property type="molecule type" value="Genomic_DNA"/>
</dbReference>
<evidence type="ECO:0000256" key="1">
    <source>
        <dbReference type="ARBA" id="ARBA00004651"/>
    </source>
</evidence>
<evidence type="ECO:0000256" key="3">
    <source>
        <dbReference type="ARBA" id="ARBA00022692"/>
    </source>
</evidence>
<accession>A0ABV6CCE5</accession>
<evidence type="ECO:0000256" key="5">
    <source>
        <dbReference type="ARBA" id="ARBA00023136"/>
    </source>
</evidence>
<reference evidence="7 8" key="1">
    <citation type="submission" date="2024-09" db="EMBL/GenBank/DDBJ databases">
        <authorList>
            <person name="Sun Q."/>
            <person name="Mori K."/>
        </authorList>
    </citation>
    <scope>NUCLEOTIDE SEQUENCE [LARGE SCALE GENOMIC DNA]</scope>
    <source>
        <strain evidence="7 8">CCM 8545</strain>
    </source>
</reference>
<evidence type="ECO:0000256" key="2">
    <source>
        <dbReference type="ARBA" id="ARBA00022475"/>
    </source>
</evidence>
<evidence type="ECO:0000313" key="8">
    <source>
        <dbReference type="Proteomes" id="UP001589758"/>
    </source>
</evidence>